<dbReference type="InterPro" id="IPR036318">
    <property type="entry name" value="FAD-bd_PCMH-like_sf"/>
</dbReference>
<dbReference type="InterPro" id="IPR016164">
    <property type="entry name" value="FAD-linked_Oxase-like_C"/>
</dbReference>
<keyword evidence="5" id="KW-0560">Oxidoreductase</keyword>
<dbReference type="PANTHER" id="PTHR11748">
    <property type="entry name" value="D-LACTATE DEHYDROGENASE"/>
    <property type="match status" value="1"/>
</dbReference>
<organism evidence="10 11">
    <name type="scientific">Marinovum algicola</name>
    <dbReference type="NCBI Taxonomy" id="42444"/>
    <lineage>
        <taxon>Bacteria</taxon>
        <taxon>Pseudomonadati</taxon>
        <taxon>Pseudomonadota</taxon>
        <taxon>Alphaproteobacteria</taxon>
        <taxon>Rhodobacterales</taxon>
        <taxon>Roseobacteraceae</taxon>
        <taxon>Marinovum</taxon>
    </lineage>
</organism>
<accession>A0A975WDB4</accession>
<dbReference type="GO" id="GO:0004458">
    <property type="term" value="F:D-lactate dehydrogenase (cytochrome) activity"/>
    <property type="evidence" value="ECO:0007669"/>
    <property type="project" value="TreeGrafter"/>
</dbReference>
<dbReference type="PANTHER" id="PTHR11748:SF119">
    <property type="entry name" value="D-2-HYDROXYGLUTARATE DEHYDROGENASE"/>
    <property type="match status" value="1"/>
</dbReference>
<dbReference type="InterPro" id="IPR004113">
    <property type="entry name" value="FAD-bd_oxidored_4_C"/>
</dbReference>
<evidence type="ECO:0000313" key="11">
    <source>
        <dbReference type="Proteomes" id="UP000182932"/>
    </source>
</evidence>
<evidence type="ECO:0000256" key="2">
    <source>
        <dbReference type="ARBA" id="ARBA00022630"/>
    </source>
</evidence>
<dbReference type="GO" id="GO:1903457">
    <property type="term" value="P:lactate catabolic process"/>
    <property type="evidence" value="ECO:0007669"/>
    <property type="project" value="TreeGrafter"/>
</dbReference>
<dbReference type="PROSITE" id="PS00198">
    <property type="entry name" value="4FE4S_FER_1"/>
    <property type="match status" value="1"/>
</dbReference>
<keyword evidence="4" id="KW-0274">FAD</keyword>
<dbReference type="Pfam" id="PF13183">
    <property type="entry name" value="Fer4_8"/>
    <property type="match status" value="1"/>
</dbReference>
<evidence type="ECO:0000259" key="8">
    <source>
        <dbReference type="PROSITE" id="PS51379"/>
    </source>
</evidence>
<dbReference type="PROSITE" id="PS51387">
    <property type="entry name" value="FAD_PCMH"/>
    <property type="match status" value="1"/>
</dbReference>
<name>A0A975WDB4_9RHOB</name>
<dbReference type="GO" id="GO:0008720">
    <property type="term" value="F:D-lactate dehydrogenase (NAD+) activity"/>
    <property type="evidence" value="ECO:0007669"/>
    <property type="project" value="TreeGrafter"/>
</dbReference>
<sequence>MSELPQTGDGAAVAIEALDEALRQAGFRGALDGDSALREAMSTDNSVYRICPDLVAAPCDAADMAVLVAVMHQPRFRAIPLTARGGGTGTNGQSLNRGVVVDTRRHMHRLLALDAEAGWADVEPGLVLDDLNAQIRDTGWFFAPETSTSTRCTIGGMVSTDASGKGSRVYGKTSDNLVGLEIARPEGLLWSGDPAPDWARPMLAEAGRAARDGRAAFVAATPALNRRFTGYDLERACTEPGGFDWWRLFPGAEGTLGLISRIRVRLRRIEAEKRLILAGFDGFRAALSAAVPLARGAPTAVEVMDARTQGLAADAGLLDALPEALRAPDIAPVFIEVNGTGPEEVEARVAAIGEILASLPGLRATHLAAGRDEIRRLWAVRSAGVGLLGRTEGRARPVAFVEDAVVPPENLAGFLDDFLATLDGFGLNYGIYGHADVGCLHVRPALDIDRDADRAILQKVSDAVFALTRKHGGIFWGEHGKGVRGAYLRDWIGDEAYAALQGVKAAFDPEGRYNPGKLVAPPERLMGITTTPFRPFNAPEGDPLDKAFRCNGNAQCLSYAAATPMCPSFKASADLRHSPKGRADALRAWHGARDSAPPAELARREAELHAVLDTCLGCKACATSCPVQVDIPEMRSRFLADYHRRHRRGLTERLTLLAERASPLALRLAPVVAPLWPLLRPLAERLTATTDLPPRLARRLAPELYLRDNELAGSLPEGSVILAQDWFTALFDAAAQRQAVAGLRALGYSPRLLPLCPGGKAAHGAGDLPGFRRLAGRLAAHLRRAAATGAPILALDPAFGMMLRQEYPKAGIRVPAVLMPQEFLAEELARGQAFPQAGQDRARLLGHCTEVTANPQSARQWRQVFAALGVALETPDTGCCGMAGLFGHQARHQRMSRDLFALSWRDQVDAPCPTAACGFSCRSQGHRLAGRDLLHPLGLIAAVLAPAAAARHPG</sequence>
<dbReference type="InterPro" id="IPR017896">
    <property type="entry name" value="4Fe4S_Fe-S-bd"/>
</dbReference>
<protein>
    <submittedName>
        <fullName evidence="10">FAD/FMN-containing dehydrogenase</fullName>
    </submittedName>
</protein>
<dbReference type="Gene3D" id="1.10.1060.10">
    <property type="entry name" value="Alpha-helical ferredoxin"/>
    <property type="match status" value="1"/>
</dbReference>
<dbReference type="AlphaFoldDB" id="A0A975WDB4"/>
<evidence type="ECO:0000256" key="6">
    <source>
        <dbReference type="ARBA" id="ARBA00023004"/>
    </source>
</evidence>
<dbReference type="SUPFAM" id="SSF56176">
    <property type="entry name" value="FAD-binding/transporter-associated domain-like"/>
    <property type="match status" value="1"/>
</dbReference>
<evidence type="ECO:0000259" key="9">
    <source>
        <dbReference type="PROSITE" id="PS51387"/>
    </source>
</evidence>
<keyword evidence="2" id="KW-0285">Flavoprotein</keyword>
<evidence type="ECO:0000256" key="1">
    <source>
        <dbReference type="ARBA" id="ARBA00001974"/>
    </source>
</evidence>
<dbReference type="SUPFAM" id="SSF55103">
    <property type="entry name" value="FAD-linked oxidases, C-terminal domain"/>
    <property type="match status" value="1"/>
</dbReference>
<evidence type="ECO:0000256" key="5">
    <source>
        <dbReference type="ARBA" id="ARBA00023002"/>
    </source>
</evidence>
<reference evidence="10 11" key="1">
    <citation type="submission" date="2016-10" db="EMBL/GenBank/DDBJ databases">
        <authorList>
            <person name="Varghese N."/>
            <person name="Submissions S."/>
        </authorList>
    </citation>
    <scope>NUCLEOTIDE SEQUENCE [LARGE SCALE GENOMIC DNA]</scope>
    <source>
        <strain evidence="10 11">FF3</strain>
    </source>
</reference>
<dbReference type="Gene3D" id="3.30.465.10">
    <property type="match status" value="1"/>
</dbReference>
<comment type="caution">
    <text evidence="10">The sequence shown here is derived from an EMBL/GenBank/DDBJ whole genome shotgun (WGS) entry which is preliminary data.</text>
</comment>
<proteinExistence type="predicted"/>
<dbReference type="GeneID" id="80820076"/>
<evidence type="ECO:0000256" key="4">
    <source>
        <dbReference type="ARBA" id="ARBA00022827"/>
    </source>
</evidence>
<dbReference type="GO" id="GO:0071949">
    <property type="term" value="F:FAD binding"/>
    <property type="evidence" value="ECO:0007669"/>
    <property type="project" value="InterPro"/>
</dbReference>
<dbReference type="Proteomes" id="UP000182932">
    <property type="component" value="Unassembled WGS sequence"/>
</dbReference>
<keyword evidence="3" id="KW-0479">Metal-binding</keyword>
<dbReference type="InterPro" id="IPR009051">
    <property type="entry name" value="Helical_ferredxn"/>
</dbReference>
<dbReference type="Pfam" id="PF01565">
    <property type="entry name" value="FAD_binding_4"/>
    <property type="match status" value="1"/>
</dbReference>
<keyword evidence="6" id="KW-0408">Iron</keyword>
<dbReference type="InterPro" id="IPR017900">
    <property type="entry name" value="4Fe4S_Fe_S_CS"/>
</dbReference>
<keyword evidence="7" id="KW-0411">Iron-sulfur</keyword>
<dbReference type="Gene3D" id="3.30.70.2740">
    <property type="match status" value="1"/>
</dbReference>
<dbReference type="SUPFAM" id="SSF46548">
    <property type="entry name" value="alpha-helical ferredoxin"/>
    <property type="match status" value="1"/>
</dbReference>
<dbReference type="InterPro" id="IPR006094">
    <property type="entry name" value="Oxid_FAD_bind_N"/>
</dbReference>
<dbReference type="GO" id="GO:0051536">
    <property type="term" value="F:iron-sulfur cluster binding"/>
    <property type="evidence" value="ECO:0007669"/>
    <property type="project" value="UniProtKB-KW"/>
</dbReference>
<gene>
    <name evidence="10" type="ORF">SAMN04487940_11746</name>
</gene>
<evidence type="ECO:0000256" key="3">
    <source>
        <dbReference type="ARBA" id="ARBA00022723"/>
    </source>
</evidence>
<dbReference type="Pfam" id="PF02913">
    <property type="entry name" value="FAD-oxidase_C"/>
    <property type="match status" value="1"/>
</dbReference>
<feature type="domain" description="4Fe-4S ferredoxin-type" evidence="8">
    <location>
        <begin position="604"/>
        <end position="637"/>
    </location>
</feature>
<dbReference type="InterPro" id="IPR016166">
    <property type="entry name" value="FAD-bd_PCMH"/>
</dbReference>
<dbReference type="PROSITE" id="PS51379">
    <property type="entry name" value="4FE4S_FER_2"/>
    <property type="match status" value="1"/>
</dbReference>
<evidence type="ECO:0000313" key="10">
    <source>
        <dbReference type="EMBL" id="SEJ99862.1"/>
    </source>
</evidence>
<dbReference type="RefSeq" id="WP_074838153.1">
    <property type="nucleotide sequence ID" value="NZ_FNYY01000017.1"/>
</dbReference>
<keyword evidence="11" id="KW-1185">Reference proteome</keyword>
<dbReference type="InterPro" id="IPR016169">
    <property type="entry name" value="FAD-bd_PCMH_sub2"/>
</dbReference>
<feature type="domain" description="FAD-binding PCMH-type" evidence="9">
    <location>
        <begin position="48"/>
        <end position="269"/>
    </location>
</feature>
<comment type="cofactor">
    <cofactor evidence="1">
        <name>FAD</name>
        <dbReference type="ChEBI" id="CHEBI:57692"/>
    </cofactor>
</comment>
<dbReference type="GO" id="GO:0046872">
    <property type="term" value="F:metal ion binding"/>
    <property type="evidence" value="ECO:0007669"/>
    <property type="project" value="UniProtKB-KW"/>
</dbReference>
<dbReference type="EMBL" id="FNYY01000017">
    <property type="protein sequence ID" value="SEJ99862.1"/>
    <property type="molecule type" value="Genomic_DNA"/>
</dbReference>
<evidence type="ECO:0000256" key="7">
    <source>
        <dbReference type="ARBA" id="ARBA00023014"/>
    </source>
</evidence>